<accession>A0A9N8DL88</accession>
<evidence type="ECO:0000313" key="2">
    <source>
        <dbReference type="EMBL" id="CAB9504306.1"/>
    </source>
</evidence>
<reference evidence="2" key="1">
    <citation type="submission" date="2020-06" db="EMBL/GenBank/DDBJ databases">
        <authorList>
            <consortium name="Plant Systems Biology data submission"/>
        </authorList>
    </citation>
    <scope>NUCLEOTIDE SEQUENCE</scope>
    <source>
        <strain evidence="2">D6</strain>
    </source>
</reference>
<feature type="region of interest" description="Disordered" evidence="1">
    <location>
        <begin position="64"/>
        <end position="183"/>
    </location>
</feature>
<dbReference type="AlphaFoldDB" id="A0A9N8DL88"/>
<feature type="region of interest" description="Disordered" evidence="1">
    <location>
        <begin position="22"/>
        <end position="48"/>
    </location>
</feature>
<organism evidence="2 3">
    <name type="scientific">Seminavis robusta</name>
    <dbReference type="NCBI Taxonomy" id="568900"/>
    <lineage>
        <taxon>Eukaryota</taxon>
        <taxon>Sar</taxon>
        <taxon>Stramenopiles</taxon>
        <taxon>Ochrophyta</taxon>
        <taxon>Bacillariophyta</taxon>
        <taxon>Bacillariophyceae</taxon>
        <taxon>Bacillariophycidae</taxon>
        <taxon>Naviculales</taxon>
        <taxon>Naviculaceae</taxon>
        <taxon>Seminavis</taxon>
    </lineage>
</organism>
<feature type="compositionally biased region" description="Polar residues" evidence="1">
    <location>
        <begin position="74"/>
        <end position="87"/>
    </location>
</feature>
<proteinExistence type="predicted"/>
<dbReference type="EMBL" id="CAICTM010000191">
    <property type="protein sequence ID" value="CAB9504306.1"/>
    <property type="molecule type" value="Genomic_DNA"/>
</dbReference>
<sequence length="183" mass="20404">MDSLIAGFPAFSTFSIEADNACGHEGPAPCTRSSTTRTGKNSEPETEQCHDFCIQDGRTDSKGPLFCRWESCPPHNSQQSRQVQGKPNYQRRLPPKQPSRSTRDAPLRVPRRSGSGDFVATGEDDAPTMPRLELWSRSTRDGCPSRDSPRTGKRSVVVGQRRRRRTRSPPIPAKQYQVFSQSA</sequence>
<gene>
    <name evidence="2" type="ORF">SEMRO_192_G082500.1</name>
</gene>
<evidence type="ECO:0000256" key="1">
    <source>
        <dbReference type="SAM" id="MobiDB-lite"/>
    </source>
</evidence>
<feature type="compositionally biased region" description="Basic and acidic residues" evidence="1">
    <location>
        <begin position="138"/>
        <end position="150"/>
    </location>
</feature>
<comment type="caution">
    <text evidence="2">The sequence shown here is derived from an EMBL/GenBank/DDBJ whole genome shotgun (WGS) entry which is preliminary data.</text>
</comment>
<keyword evidence="3" id="KW-1185">Reference proteome</keyword>
<evidence type="ECO:0000313" key="3">
    <source>
        <dbReference type="Proteomes" id="UP001153069"/>
    </source>
</evidence>
<name>A0A9N8DL88_9STRA</name>
<dbReference type="Proteomes" id="UP001153069">
    <property type="component" value="Unassembled WGS sequence"/>
</dbReference>
<protein>
    <submittedName>
        <fullName evidence="2">Uncharacterized protein</fullName>
    </submittedName>
</protein>